<dbReference type="InterPro" id="IPR018584">
    <property type="entry name" value="GT87"/>
</dbReference>
<dbReference type="AlphaFoldDB" id="A0A0G3HFF9"/>
<keyword evidence="5 8" id="KW-1133">Transmembrane helix</keyword>
<accession>A0A0G3HFF9</accession>
<dbReference type="GO" id="GO:0005886">
    <property type="term" value="C:plasma membrane"/>
    <property type="evidence" value="ECO:0007669"/>
    <property type="project" value="UniProtKB-SubCell"/>
</dbReference>
<dbReference type="STRING" id="1072256.CUTER_07480"/>
<keyword evidence="3 9" id="KW-0808">Transferase</keyword>
<feature type="transmembrane region" description="Helical" evidence="8">
    <location>
        <begin position="334"/>
        <end position="352"/>
    </location>
</feature>
<evidence type="ECO:0000256" key="1">
    <source>
        <dbReference type="ARBA" id="ARBA00004651"/>
    </source>
</evidence>
<dbReference type="EC" id="2.4.1.-" evidence="9"/>
<reference evidence="10" key="2">
    <citation type="submission" date="2015-05" db="EMBL/GenBank/DDBJ databases">
        <title>Complete genome sequence of Corynebacterium uterequi DSM 45634, isolated from the uterus of a maiden mare.</title>
        <authorList>
            <person name="Ruckert C."/>
            <person name="Albersmeier A."/>
            <person name="Winkler A."/>
            <person name="Tauch A."/>
        </authorList>
    </citation>
    <scope>NUCLEOTIDE SEQUENCE [LARGE SCALE GENOMIC DNA]</scope>
    <source>
        <strain evidence="10">DSM 45634</strain>
    </source>
</reference>
<comment type="subcellular location">
    <subcellularLocation>
        <location evidence="1">Cell membrane</location>
        <topology evidence="1">Multi-pass membrane protein</topology>
    </subcellularLocation>
</comment>
<feature type="transmembrane region" description="Helical" evidence="8">
    <location>
        <begin position="263"/>
        <end position="281"/>
    </location>
</feature>
<comment type="similarity">
    <text evidence="7">Belongs to the glycosyltransferase 87 family.</text>
</comment>
<keyword evidence="6 8" id="KW-0472">Membrane</keyword>
<evidence type="ECO:0000256" key="8">
    <source>
        <dbReference type="SAM" id="Phobius"/>
    </source>
</evidence>
<name>A0A0G3HFF9_9CORY</name>
<keyword evidence="4 8" id="KW-0812">Transmembrane</keyword>
<evidence type="ECO:0000256" key="2">
    <source>
        <dbReference type="ARBA" id="ARBA00022475"/>
    </source>
</evidence>
<keyword evidence="2" id="KW-1003">Cell membrane</keyword>
<evidence type="ECO:0000256" key="7">
    <source>
        <dbReference type="ARBA" id="ARBA00024033"/>
    </source>
</evidence>
<feature type="transmembrane region" description="Helical" evidence="8">
    <location>
        <begin position="238"/>
        <end position="256"/>
    </location>
</feature>
<dbReference type="KEGG" id="cut:CUTER_07480"/>
<dbReference type="PATRIC" id="fig|1072256.5.peg.1479"/>
<evidence type="ECO:0000313" key="10">
    <source>
        <dbReference type="Proteomes" id="UP000035548"/>
    </source>
</evidence>
<sequence length="379" mass="40339">MVTLIVPIVIGLVALSPWLFSSYHLDTDVYRQGAQAFLAGEDLYTQLYSVDSATLPFTYPPFAALVFTPLAVAPLWLGGLLLSAASLGCLWWVIYVAVGRRARLTSWVFALACVLEPVRDTISFGQVNLILMALVVTDLLCLRTSRWHGALAGVAAAIKLTPAVFIVALLVQRRWRAAGTMVASAVAATLVAGALAPTSTLTYLTEALGDPGRIGGLSYATNQSLSGVLERLAIELPGLWEAGCVVVIAGVIAAAWRWRADPLMVCALVSVIALLCSPVSWSHHWVWLIVVALAWLPNSAGVAALVAAASLIAPHRLLPHGSGFEMQWPWWADVIGNAYVLLAAGIVVLAAACGPEFFSRRISDGGARHQPKTGIRDMA</sequence>
<proteinExistence type="inferred from homology"/>
<feature type="transmembrane region" description="Helical" evidence="8">
    <location>
        <begin position="151"/>
        <end position="171"/>
    </location>
</feature>
<reference evidence="9 10" key="1">
    <citation type="journal article" date="2015" name="Genome Announc.">
        <title>Virulence Factor Genes Detected in the Complete Genome Sequence of Corynebacterium uterequi DSM 45634, Isolated from the Uterus of a Maiden Mare.</title>
        <authorList>
            <person name="Ruckert C."/>
            <person name="Kriete M."/>
            <person name="Jaenicke S."/>
            <person name="Winkler A."/>
            <person name="Tauch A."/>
        </authorList>
    </citation>
    <scope>NUCLEOTIDE SEQUENCE [LARGE SCALE GENOMIC DNA]</scope>
    <source>
        <strain evidence="9 10">DSM 45634</strain>
    </source>
</reference>
<feature type="transmembrane region" description="Helical" evidence="8">
    <location>
        <begin position="75"/>
        <end position="98"/>
    </location>
</feature>
<evidence type="ECO:0000256" key="6">
    <source>
        <dbReference type="ARBA" id="ARBA00023136"/>
    </source>
</evidence>
<dbReference type="Proteomes" id="UP000035548">
    <property type="component" value="Chromosome"/>
</dbReference>
<evidence type="ECO:0000256" key="4">
    <source>
        <dbReference type="ARBA" id="ARBA00022692"/>
    </source>
</evidence>
<protein>
    <submittedName>
        <fullName evidence="9">Putative DUF2029 family protein</fullName>
        <ecNumber evidence="9">2.4.1.-</ecNumber>
    </submittedName>
</protein>
<organism evidence="9 10">
    <name type="scientific">Corynebacterium uterequi</name>
    <dbReference type="NCBI Taxonomy" id="1072256"/>
    <lineage>
        <taxon>Bacteria</taxon>
        <taxon>Bacillati</taxon>
        <taxon>Actinomycetota</taxon>
        <taxon>Actinomycetes</taxon>
        <taxon>Mycobacteriales</taxon>
        <taxon>Corynebacteriaceae</taxon>
        <taxon>Corynebacterium</taxon>
    </lineage>
</organism>
<keyword evidence="10" id="KW-1185">Reference proteome</keyword>
<feature type="transmembrane region" description="Helical" evidence="8">
    <location>
        <begin position="178"/>
        <end position="196"/>
    </location>
</feature>
<evidence type="ECO:0000256" key="5">
    <source>
        <dbReference type="ARBA" id="ARBA00022989"/>
    </source>
</evidence>
<dbReference type="GO" id="GO:0016758">
    <property type="term" value="F:hexosyltransferase activity"/>
    <property type="evidence" value="ECO:0007669"/>
    <property type="project" value="InterPro"/>
</dbReference>
<keyword evidence="9" id="KW-0328">Glycosyltransferase</keyword>
<dbReference type="EMBL" id="CP011546">
    <property type="protein sequence ID" value="AKK11485.1"/>
    <property type="molecule type" value="Genomic_DNA"/>
</dbReference>
<gene>
    <name evidence="9" type="ORF">CUTER_07480</name>
</gene>
<dbReference type="Pfam" id="PF09594">
    <property type="entry name" value="GT87"/>
    <property type="match status" value="1"/>
</dbReference>
<evidence type="ECO:0000256" key="3">
    <source>
        <dbReference type="ARBA" id="ARBA00022679"/>
    </source>
</evidence>
<evidence type="ECO:0000313" key="9">
    <source>
        <dbReference type="EMBL" id="AKK11485.1"/>
    </source>
</evidence>